<evidence type="ECO:0000256" key="5">
    <source>
        <dbReference type="ARBA" id="ARBA00022989"/>
    </source>
</evidence>
<evidence type="ECO:0000256" key="6">
    <source>
        <dbReference type="ARBA" id="ARBA00023136"/>
    </source>
</evidence>
<feature type="transmembrane region" description="Helical" evidence="7">
    <location>
        <begin position="111"/>
        <end position="134"/>
    </location>
</feature>
<comment type="subcellular location">
    <subcellularLocation>
        <location evidence="1">Cell membrane</location>
        <topology evidence="1">Multi-pass membrane protein</topology>
    </subcellularLocation>
</comment>
<evidence type="ECO:0000256" key="1">
    <source>
        <dbReference type="ARBA" id="ARBA00004651"/>
    </source>
</evidence>
<evidence type="ECO:0000256" key="2">
    <source>
        <dbReference type="ARBA" id="ARBA00022448"/>
    </source>
</evidence>
<name>A0ABV7DJG8_9HYPH</name>
<comment type="caution">
    <text evidence="8">The sequence shown here is derived from an EMBL/GenBank/DDBJ whole genome shotgun (WGS) entry which is preliminary data.</text>
</comment>
<feature type="transmembrane region" description="Helical" evidence="7">
    <location>
        <begin position="82"/>
        <end position="105"/>
    </location>
</feature>
<accession>A0ABV7DJG8</accession>
<dbReference type="PANTHER" id="PTHR23513">
    <property type="entry name" value="INTEGRAL MEMBRANE EFFLUX PROTEIN-RELATED"/>
    <property type="match status" value="1"/>
</dbReference>
<proteinExistence type="predicted"/>
<feature type="transmembrane region" description="Helical" evidence="7">
    <location>
        <begin position="226"/>
        <end position="251"/>
    </location>
</feature>
<keyword evidence="2" id="KW-0813">Transport</keyword>
<dbReference type="CDD" id="cd06173">
    <property type="entry name" value="MFS_MefA_like"/>
    <property type="match status" value="1"/>
</dbReference>
<dbReference type="InterPro" id="IPR011701">
    <property type="entry name" value="MFS"/>
</dbReference>
<feature type="transmembrane region" description="Helical" evidence="7">
    <location>
        <begin position="146"/>
        <end position="171"/>
    </location>
</feature>
<dbReference type="Gene3D" id="1.20.1250.20">
    <property type="entry name" value="MFS general substrate transporter like domains"/>
    <property type="match status" value="1"/>
</dbReference>
<keyword evidence="5 7" id="KW-1133">Transmembrane helix</keyword>
<organism evidence="8 9">
    <name type="scientific">Shinella pollutisoli</name>
    <dbReference type="NCBI Taxonomy" id="2250594"/>
    <lineage>
        <taxon>Bacteria</taxon>
        <taxon>Pseudomonadati</taxon>
        <taxon>Pseudomonadota</taxon>
        <taxon>Alphaproteobacteria</taxon>
        <taxon>Hyphomicrobiales</taxon>
        <taxon>Rhizobiaceae</taxon>
        <taxon>Shinella</taxon>
    </lineage>
</organism>
<dbReference type="Pfam" id="PF07690">
    <property type="entry name" value="MFS_1"/>
    <property type="match status" value="1"/>
</dbReference>
<dbReference type="EMBL" id="JBHRSP010000032">
    <property type="protein sequence ID" value="MFC3075086.1"/>
    <property type="molecule type" value="Genomic_DNA"/>
</dbReference>
<protein>
    <submittedName>
        <fullName evidence="8">MFS transporter</fullName>
    </submittedName>
</protein>
<feature type="transmembrane region" description="Helical" evidence="7">
    <location>
        <begin position="20"/>
        <end position="44"/>
    </location>
</feature>
<evidence type="ECO:0000256" key="3">
    <source>
        <dbReference type="ARBA" id="ARBA00022475"/>
    </source>
</evidence>
<evidence type="ECO:0000256" key="7">
    <source>
        <dbReference type="SAM" id="Phobius"/>
    </source>
</evidence>
<evidence type="ECO:0000313" key="8">
    <source>
        <dbReference type="EMBL" id="MFC3075086.1"/>
    </source>
</evidence>
<dbReference type="PANTHER" id="PTHR23513:SF9">
    <property type="entry name" value="ENTEROBACTIN EXPORTER ENTS"/>
    <property type="match status" value="1"/>
</dbReference>
<dbReference type="Proteomes" id="UP001595377">
    <property type="component" value="Unassembled WGS sequence"/>
</dbReference>
<feature type="transmembrane region" description="Helical" evidence="7">
    <location>
        <begin position="177"/>
        <end position="196"/>
    </location>
</feature>
<keyword evidence="6 7" id="KW-0472">Membrane</keyword>
<feature type="transmembrane region" description="Helical" evidence="7">
    <location>
        <begin position="50"/>
        <end position="70"/>
    </location>
</feature>
<evidence type="ECO:0000256" key="4">
    <source>
        <dbReference type="ARBA" id="ARBA00022692"/>
    </source>
</evidence>
<feature type="transmembrane region" description="Helical" evidence="7">
    <location>
        <begin position="372"/>
        <end position="398"/>
    </location>
</feature>
<keyword evidence="3" id="KW-1003">Cell membrane</keyword>
<sequence>MTASASTTLRELGHLPGYPVYLLSRFAFHLVTRMLVVVIGWHVYDLTGDPLHLGLVGLVMFVPAATVGIFAGDWADRFNRAVLVAAGFLAGGAAAAGLLVLALRPDPALEAVYALALLFGAAVALTKPALWALLPQVVPAERLAAAVNISTIGGQFATITGPAAGGLLLLAGPAAGYAGVGLASLAGAVLALRLAAQARVPEFVPGAESVMQRLTGGLAHIRNTPVLFGMILLDLLAVLFGSVVVLLPAFARDVLDVGPAGLGVLRAAPAAGAILTAFVLVRAMPQRNAGAAMLGFTALFGLSVLVFALSRDFALSLVALGISGAADTVSVVMRHTVLQLGTPDAIRGRVSAASQIFISASNEVGDFRAGAVAGWLGVVPAAAIGGVCTILVAALCAWRFPALRRLTDTGTLSADILSAQAKPGPAH</sequence>
<feature type="transmembrane region" description="Helical" evidence="7">
    <location>
        <begin position="263"/>
        <end position="281"/>
    </location>
</feature>
<dbReference type="SUPFAM" id="SSF103473">
    <property type="entry name" value="MFS general substrate transporter"/>
    <property type="match status" value="1"/>
</dbReference>
<dbReference type="InterPro" id="IPR036259">
    <property type="entry name" value="MFS_trans_sf"/>
</dbReference>
<evidence type="ECO:0000313" key="9">
    <source>
        <dbReference type="Proteomes" id="UP001595377"/>
    </source>
</evidence>
<reference evidence="9" key="1">
    <citation type="journal article" date="2019" name="Int. J. Syst. Evol. Microbiol.">
        <title>The Global Catalogue of Microorganisms (GCM) 10K type strain sequencing project: providing services to taxonomists for standard genome sequencing and annotation.</title>
        <authorList>
            <consortium name="The Broad Institute Genomics Platform"/>
            <consortium name="The Broad Institute Genome Sequencing Center for Infectious Disease"/>
            <person name="Wu L."/>
            <person name="Ma J."/>
        </authorList>
    </citation>
    <scope>NUCLEOTIDE SEQUENCE [LARGE SCALE GENOMIC DNA]</scope>
    <source>
        <strain evidence="9">KCTC 52677</strain>
    </source>
</reference>
<keyword evidence="9" id="KW-1185">Reference proteome</keyword>
<gene>
    <name evidence="8" type="ORF">ACFOHH_18400</name>
</gene>
<feature type="transmembrane region" description="Helical" evidence="7">
    <location>
        <begin position="288"/>
        <end position="309"/>
    </location>
</feature>
<dbReference type="RefSeq" id="WP_257315482.1">
    <property type="nucleotide sequence ID" value="NZ_JANFDG010000012.1"/>
</dbReference>
<keyword evidence="4 7" id="KW-0812">Transmembrane</keyword>